<evidence type="ECO:0000256" key="2">
    <source>
        <dbReference type="ARBA" id="ARBA00022741"/>
    </source>
</evidence>
<dbReference type="AlphaFoldDB" id="A0A212ING3"/>
<dbReference type="Pfam" id="PF00437">
    <property type="entry name" value="T2SSE"/>
    <property type="match status" value="1"/>
</dbReference>
<dbReference type="Gene3D" id="3.30.450.90">
    <property type="match status" value="1"/>
</dbReference>
<accession>A0A212ING3</accession>
<evidence type="ECO:0000256" key="1">
    <source>
        <dbReference type="ARBA" id="ARBA00006611"/>
    </source>
</evidence>
<organism evidence="6">
    <name type="scientific">uncultured Citrobacter sp</name>
    <dbReference type="NCBI Taxonomy" id="200446"/>
    <lineage>
        <taxon>Bacteria</taxon>
        <taxon>Pseudomonadati</taxon>
        <taxon>Pseudomonadota</taxon>
        <taxon>Gammaproteobacteria</taxon>
        <taxon>Enterobacterales</taxon>
        <taxon>Enterobacteriaceae</taxon>
        <taxon>Citrobacter</taxon>
        <taxon>environmental samples</taxon>
    </lineage>
</organism>
<dbReference type="GO" id="GO:0005886">
    <property type="term" value="C:plasma membrane"/>
    <property type="evidence" value="ECO:0007669"/>
    <property type="project" value="TreeGrafter"/>
</dbReference>
<reference evidence="6" key="1">
    <citation type="submission" date="2016-04" db="EMBL/GenBank/DDBJ databases">
        <authorList>
            <person name="Evans L.H."/>
            <person name="Alamgir A."/>
            <person name="Owens N."/>
            <person name="Weber N.D."/>
            <person name="Virtaneva K."/>
            <person name="Barbian K."/>
            <person name="Babar A."/>
            <person name="Rosenke K."/>
        </authorList>
    </citation>
    <scope>NUCLEOTIDE SEQUENCE</scope>
    <source>
        <strain evidence="6">86-2</strain>
    </source>
</reference>
<evidence type="ECO:0000256" key="4">
    <source>
        <dbReference type="SAM" id="MobiDB-lite"/>
    </source>
</evidence>
<evidence type="ECO:0000256" key="3">
    <source>
        <dbReference type="ARBA" id="ARBA00022840"/>
    </source>
</evidence>
<protein>
    <recommendedName>
        <fullName evidence="5">Bacterial type II secretion system protein E domain-containing protein</fullName>
    </recommendedName>
</protein>
<gene>
    <name evidence="6" type="ORF">KL86CIT2_580006</name>
</gene>
<dbReference type="InterPro" id="IPR027417">
    <property type="entry name" value="P-loop_NTPase"/>
</dbReference>
<feature type="domain" description="Bacterial type II secretion system protein E" evidence="5">
    <location>
        <begin position="106"/>
        <end position="470"/>
    </location>
</feature>
<dbReference type="GO" id="GO:0016887">
    <property type="term" value="F:ATP hydrolysis activity"/>
    <property type="evidence" value="ECO:0007669"/>
    <property type="project" value="TreeGrafter"/>
</dbReference>
<dbReference type="GO" id="GO:0005524">
    <property type="term" value="F:ATP binding"/>
    <property type="evidence" value="ECO:0007669"/>
    <property type="project" value="UniProtKB-KW"/>
</dbReference>
<name>A0A212ING3_9ENTR</name>
<dbReference type="Gene3D" id="3.40.50.300">
    <property type="entry name" value="P-loop containing nucleotide triphosphate hydrolases"/>
    <property type="match status" value="1"/>
</dbReference>
<dbReference type="EMBL" id="FLUA01000058">
    <property type="protein sequence ID" value="SBV67947.1"/>
    <property type="molecule type" value="Genomic_DNA"/>
</dbReference>
<dbReference type="PANTHER" id="PTHR30258">
    <property type="entry name" value="TYPE II SECRETION SYSTEM PROTEIN GSPE-RELATED"/>
    <property type="match status" value="1"/>
</dbReference>
<evidence type="ECO:0000259" key="5">
    <source>
        <dbReference type="Pfam" id="PF00437"/>
    </source>
</evidence>
<keyword evidence="3" id="KW-0067">ATP-binding</keyword>
<sequence>MMSPDKEIMDFVFAEQHPSGGVTLLIDGNRRKDPGIQRWVMDVTRTWSDAKTEFVTLSELNRRREVAERQGRGLNQGVSEADLSNRDVSVSQDKVISYMRLGNDFNASDIHMEISGDRKICIVQLRIHGELEVVDEVKDVEGMTLASTSYLSMCDVREQSFFAGREQSGRIDAKFARRAGLYGARYEHRPTPDGLIVVMRLIPDDGDNIPTLTQLGFLPEQIKLIMQILRMPEGMTLLTGPTGSGKSATLRVFSDIWLKLTGGKKRLLTLENPPEGRIPGGIQTPVMPEDNSPEAISRAWSNGNASALRLDPDAILNGEIRDLYSLLAAIFASETGHLVLSTLHTQSPIGSLRRMEHFGIDRHLLADAALITGLIGQRLVPLLCEHCRVPWEVKVPELDEETRARLEKYCSVAGLCEPKNLFFRNYEGCEHCRKTVPLTGRIISRGVTGRTAIAEVVRTDARLMQLWLSHGPSVARKYWVNQGGITRRMHLLRYLAEGLVDPLEGDLICPLDEDDIMDCEVPDGK</sequence>
<dbReference type="SUPFAM" id="SSF52540">
    <property type="entry name" value="P-loop containing nucleoside triphosphate hydrolases"/>
    <property type="match status" value="1"/>
</dbReference>
<feature type="region of interest" description="Disordered" evidence="4">
    <location>
        <begin position="272"/>
        <end position="293"/>
    </location>
</feature>
<comment type="similarity">
    <text evidence="1">Belongs to the GSP E family.</text>
</comment>
<proteinExistence type="inferred from homology"/>
<keyword evidence="2" id="KW-0547">Nucleotide-binding</keyword>
<evidence type="ECO:0000313" key="6">
    <source>
        <dbReference type="EMBL" id="SBV67947.1"/>
    </source>
</evidence>
<dbReference type="CDD" id="cd01129">
    <property type="entry name" value="PulE-GspE-like"/>
    <property type="match status" value="1"/>
</dbReference>
<dbReference type="InterPro" id="IPR001482">
    <property type="entry name" value="T2SS/T4SS_dom"/>
</dbReference>
<dbReference type="PANTHER" id="PTHR30258:SF2">
    <property type="entry name" value="COMG OPERON PROTEIN 1"/>
    <property type="match status" value="1"/>
</dbReference>